<proteinExistence type="inferred from homology"/>
<dbReference type="InterPro" id="IPR050438">
    <property type="entry name" value="LMW_PTPase"/>
</dbReference>
<dbReference type="PANTHER" id="PTHR11717">
    <property type="entry name" value="LOW MOLECULAR WEIGHT PROTEIN TYROSINE PHOSPHATASE"/>
    <property type="match status" value="1"/>
</dbReference>
<dbReference type="SUPFAM" id="SSF52788">
    <property type="entry name" value="Phosphotyrosine protein phosphatases I"/>
    <property type="match status" value="1"/>
</dbReference>
<dbReference type="PANTHER" id="PTHR11717:SF31">
    <property type="entry name" value="LOW MOLECULAR WEIGHT PROTEIN-TYROSINE-PHOSPHATASE ETP-RELATED"/>
    <property type="match status" value="1"/>
</dbReference>
<dbReference type="GO" id="GO:0004725">
    <property type="term" value="F:protein tyrosine phosphatase activity"/>
    <property type="evidence" value="ECO:0007669"/>
    <property type="project" value="UniProtKB-EC"/>
</dbReference>
<comment type="caution">
    <text evidence="8">The sequence shown here is derived from an EMBL/GenBank/DDBJ whole genome shotgun (WGS) entry which is preliminary data.</text>
</comment>
<dbReference type="EMBL" id="WIWF01000055">
    <property type="protein sequence ID" value="MQT75610.1"/>
    <property type="molecule type" value="Genomic_DNA"/>
</dbReference>
<dbReference type="RefSeq" id="WP_153438496.1">
    <property type="nucleotide sequence ID" value="NZ_WIWF01000055.1"/>
</dbReference>
<evidence type="ECO:0000256" key="6">
    <source>
        <dbReference type="PIRSR" id="PIRSR617867-1"/>
    </source>
</evidence>
<keyword evidence="4" id="KW-0904">Protein phosphatase</keyword>
<evidence type="ECO:0000256" key="4">
    <source>
        <dbReference type="ARBA" id="ARBA00022912"/>
    </source>
</evidence>
<evidence type="ECO:0000259" key="7">
    <source>
        <dbReference type="SMART" id="SM00226"/>
    </source>
</evidence>
<dbReference type="CDD" id="cd16343">
    <property type="entry name" value="LMWPTP"/>
    <property type="match status" value="1"/>
</dbReference>
<accession>A0A7X2BUE2</accession>
<dbReference type="InterPro" id="IPR023485">
    <property type="entry name" value="Ptyr_pPase"/>
</dbReference>
<feature type="domain" description="Phosphotyrosine protein phosphatase I" evidence="7">
    <location>
        <begin position="3"/>
        <end position="147"/>
    </location>
</feature>
<reference evidence="8 9" key="1">
    <citation type="submission" date="2019-10" db="EMBL/GenBank/DDBJ databases">
        <title>Evaluation of single-gene subtyping targets for Pseudomonas.</title>
        <authorList>
            <person name="Reichler S.J."/>
            <person name="Orsi R.H."/>
            <person name="Wiedmann M."/>
            <person name="Martin N.H."/>
            <person name="Murphy S.I."/>
        </authorList>
    </citation>
    <scope>NUCLEOTIDE SEQUENCE [LARGE SCALE GENOMIC DNA]</scope>
    <source>
        <strain evidence="8 9">FSL R10-2932</strain>
    </source>
</reference>
<evidence type="ECO:0000313" key="9">
    <source>
        <dbReference type="Proteomes" id="UP000447574"/>
    </source>
</evidence>
<evidence type="ECO:0000256" key="3">
    <source>
        <dbReference type="ARBA" id="ARBA00022801"/>
    </source>
</evidence>
<evidence type="ECO:0000313" key="8">
    <source>
        <dbReference type="EMBL" id="MQT75610.1"/>
    </source>
</evidence>
<comment type="similarity">
    <text evidence="1">Belongs to the low molecular weight phosphotyrosine protein phosphatase family.</text>
</comment>
<dbReference type="AlphaFoldDB" id="A0A7X2BUE2"/>
<evidence type="ECO:0000256" key="2">
    <source>
        <dbReference type="ARBA" id="ARBA00013064"/>
    </source>
</evidence>
<dbReference type="InterPro" id="IPR036196">
    <property type="entry name" value="Ptyr_pPase_sf"/>
</dbReference>
<name>A0A7X2BUE2_9PSED</name>
<dbReference type="PRINTS" id="PR00719">
    <property type="entry name" value="LMWPTPASE"/>
</dbReference>
<dbReference type="SMART" id="SM00226">
    <property type="entry name" value="LMWPc"/>
    <property type="match status" value="1"/>
</dbReference>
<dbReference type="Pfam" id="PF01451">
    <property type="entry name" value="LMWPc"/>
    <property type="match status" value="1"/>
</dbReference>
<protein>
    <recommendedName>
        <fullName evidence="2">protein-tyrosine-phosphatase</fullName>
        <ecNumber evidence="2">3.1.3.48</ecNumber>
    </recommendedName>
</protein>
<evidence type="ECO:0000256" key="5">
    <source>
        <dbReference type="ARBA" id="ARBA00051722"/>
    </source>
</evidence>
<comment type="catalytic activity">
    <reaction evidence="5">
        <text>O-phospho-L-tyrosyl-[protein] + H2O = L-tyrosyl-[protein] + phosphate</text>
        <dbReference type="Rhea" id="RHEA:10684"/>
        <dbReference type="Rhea" id="RHEA-COMP:10136"/>
        <dbReference type="Rhea" id="RHEA-COMP:20101"/>
        <dbReference type="ChEBI" id="CHEBI:15377"/>
        <dbReference type="ChEBI" id="CHEBI:43474"/>
        <dbReference type="ChEBI" id="CHEBI:46858"/>
        <dbReference type="ChEBI" id="CHEBI:61978"/>
        <dbReference type="EC" id="3.1.3.48"/>
    </reaction>
</comment>
<dbReference type="EC" id="3.1.3.48" evidence="2"/>
<feature type="active site" evidence="6">
    <location>
        <position position="15"/>
    </location>
</feature>
<feature type="active site" description="Proton donor" evidence="6">
    <location>
        <position position="121"/>
    </location>
</feature>
<sequence>MFKRVLIVCIGNICRSPTAEHLLRGAILKAKPDSDIQISSAGLGALVDHALEPTAQEILQERGHPPMDHKARQLRSALVSESDLILVMEQCHIDGVLRIAPEARGKVLLLGKWQDNREIDDPYKRGKPAFVHAYALIEEAVNAWAQRLVR</sequence>
<organism evidence="8 9">
    <name type="scientific">Pseudomonas helleri</name>
    <dbReference type="NCBI Taxonomy" id="1608996"/>
    <lineage>
        <taxon>Bacteria</taxon>
        <taxon>Pseudomonadati</taxon>
        <taxon>Pseudomonadota</taxon>
        <taxon>Gammaproteobacteria</taxon>
        <taxon>Pseudomonadales</taxon>
        <taxon>Pseudomonadaceae</taxon>
        <taxon>Pseudomonas</taxon>
    </lineage>
</organism>
<dbReference type="Proteomes" id="UP000447574">
    <property type="component" value="Unassembled WGS sequence"/>
</dbReference>
<gene>
    <name evidence="8" type="ORF">GHO37_15015</name>
</gene>
<keyword evidence="3" id="KW-0378">Hydrolase</keyword>
<feature type="active site" description="Nucleophile" evidence="6">
    <location>
        <position position="9"/>
    </location>
</feature>
<evidence type="ECO:0000256" key="1">
    <source>
        <dbReference type="ARBA" id="ARBA00011063"/>
    </source>
</evidence>
<dbReference type="Gene3D" id="3.40.50.2300">
    <property type="match status" value="1"/>
</dbReference>
<dbReference type="InterPro" id="IPR017867">
    <property type="entry name" value="Tyr_phospatase_low_mol_wt"/>
</dbReference>